<protein>
    <recommendedName>
        <fullName evidence="1">RNase H type-1 domain-containing protein</fullName>
    </recommendedName>
</protein>
<dbReference type="EMBL" id="JARKNE010000001">
    <property type="protein sequence ID" value="KAK5845806.1"/>
    <property type="molecule type" value="Genomic_DNA"/>
</dbReference>
<reference evidence="2 3" key="1">
    <citation type="submission" date="2023-03" db="EMBL/GenBank/DDBJ databases">
        <title>WGS of Gossypium arboreum.</title>
        <authorList>
            <person name="Yu D."/>
        </authorList>
    </citation>
    <scope>NUCLEOTIDE SEQUENCE [LARGE SCALE GENOMIC DNA]</scope>
    <source>
        <tissue evidence="2">Leaf</tissue>
    </source>
</reference>
<evidence type="ECO:0000313" key="3">
    <source>
        <dbReference type="Proteomes" id="UP001358586"/>
    </source>
</evidence>
<organism evidence="2 3">
    <name type="scientific">Gossypium arboreum</name>
    <name type="common">Tree cotton</name>
    <name type="synonym">Gossypium nanking</name>
    <dbReference type="NCBI Taxonomy" id="29729"/>
    <lineage>
        <taxon>Eukaryota</taxon>
        <taxon>Viridiplantae</taxon>
        <taxon>Streptophyta</taxon>
        <taxon>Embryophyta</taxon>
        <taxon>Tracheophyta</taxon>
        <taxon>Spermatophyta</taxon>
        <taxon>Magnoliopsida</taxon>
        <taxon>eudicotyledons</taxon>
        <taxon>Gunneridae</taxon>
        <taxon>Pentapetalae</taxon>
        <taxon>rosids</taxon>
        <taxon>malvids</taxon>
        <taxon>Malvales</taxon>
        <taxon>Malvaceae</taxon>
        <taxon>Malvoideae</taxon>
        <taxon>Gossypium</taxon>
    </lineage>
</organism>
<dbReference type="InterPro" id="IPR002156">
    <property type="entry name" value="RNaseH_domain"/>
</dbReference>
<dbReference type="Proteomes" id="UP001358586">
    <property type="component" value="Chromosome 1"/>
</dbReference>
<name>A0ABR0R2P4_GOSAR</name>
<comment type="caution">
    <text evidence="2">The sequence shown here is derived from an EMBL/GenBank/DDBJ whole genome shotgun (WGS) entry which is preliminary data.</text>
</comment>
<evidence type="ECO:0000313" key="2">
    <source>
        <dbReference type="EMBL" id="KAK5845806.1"/>
    </source>
</evidence>
<feature type="domain" description="RNase H type-1" evidence="1">
    <location>
        <begin position="12"/>
        <end position="77"/>
    </location>
</feature>
<evidence type="ECO:0000259" key="1">
    <source>
        <dbReference type="Pfam" id="PF13456"/>
    </source>
</evidence>
<dbReference type="Pfam" id="PF13456">
    <property type="entry name" value="RVT_3"/>
    <property type="match status" value="1"/>
</dbReference>
<proteinExistence type="predicted"/>
<gene>
    <name evidence="2" type="ORF">PVK06_002035</name>
</gene>
<keyword evidence="3" id="KW-1185">Reference proteome</keyword>
<sequence>MGACSRVTFHVPTMFVVEAIAIVHGLRFAFKMGFWSLILESDAQVSIHKLNATSEDLSEISSFIYEATELSKSFLEC</sequence>
<accession>A0ABR0R2P4</accession>